<feature type="region of interest" description="Disordered" evidence="1">
    <location>
        <begin position="36"/>
        <end position="58"/>
    </location>
</feature>
<sequence>ASNEAIINEFNARSDDLRRLNELFYNTPKEVRQSQFQAPSQDQTQSQRQSQVEQEASADGRDEILDEIIARNNDFVSKVQSGTGSRLVSNNNELHKVTEVNQRWQDEVLKMVHVIMFVKKQMLAELKERTNDLQTAISVLRYEKPVSILDTILTNNKQRHTTMGQALEELNKLITETESSRNKTAIYDEEASGFEVEAKDDEDSDEFVSAIQGNIEHENKKWEILIQDLQNVNFLFIYFIFFFDC</sequence>
<dbReference type="Proteomes" id="UP000023152">
    <property type="component" value="Unassembled WGS sequence"/>
</dbReference>
<evidence type="ECO:0000256" key="1">
    <source>
        <dbReference type="SAM" id="MobiDB-lite"/>
    </source>
</evidence>
<protein>
    <submittedName>
        <fullName evidence="2">Uncharacterized protein</fullName>
    </submittedName>
</protein>
<evidence type="ECO:0000313" key="3">
    <source>
        <dbReference type="Proteomes" id="UP000023152"/>
    </source>
</evidence>
<keyword evidence="3" id="KW-1185">Reference proteome</keyword>
<gene>
    <name evidence="2" type="ORF">RFI_18843</name>
</gene>
<name>X6MY87_RETFI</name>
<comment type="caution">
    <text evidence="2">The sequence shown here is derived from an EMBL/GenBank/DDBJ whole genome shotgun (WGS) entry which is preliminary data.</text>
</comment>
<evidence type="ECO:0000313" key="2">
    <source>
        <dbReference type="EMBL" id="ETO18422.1"/>
    </source>
</evidence>
<proteinExistence type="predicted"/>
<organism evidence="2 3">
    <name type="scientific">Reticulomyxa filosa</name>
    <dbReference type="NCBI Taxonomy" id="46433"/>
    <lineage>
        <taxon>Eukaryota</taxon>
        <taxon>Sar</taxon>
        <taxon>Rhizaria</taxon>
        <taxon>Retaria</taxon>
        <taxon>Foraminifera</taxon>
        <taxon>Monothalamids</taxon>
        <taxon>Reticulomyxidae</taxon>
        <taxon>Reticulomyxa</taxon>
    </lineage>
</organism>
<dbReference type="EMBL" id="ASPP01014932">
    <property type="protein sequence ID" value="ETO18422.1"/>
    <property type="molecule type" value="Genomic_DNA"/>
</dbReference>
<feature type="compositionally biased region" description="Low complexity" evidence="1">
    <location>
        <begin position="36"/>
        <end position="54"/>
    </location>
</feature>
<reference evidence="2 3" key="1">
    <citation type="journal article" date="2013" name="Curr. Biol.">
        <title>The Genome of the Foraminiferan Reticulomyxa filosa.</title>
        <authorList>
            <person name="Glockner G."/>
            <person name="Hulsmann N."/>
            <person name="Schleicher M."/>
            <person name="Noegel A.A."/>
            <person name="Eichinger L."/>
            <person name="Gallinger C."/>
            <person name="Pawlowski J."/>
            <person name="Sierra R."/>
            <person name="Euteneuer U."/>
            <person name="Pillet L."/>
            <person name="Moustafa A."/>
            <person name="Platzer M."/>
            <person name="Groth M."/>
            <person name="Szafranski K."/>
            <person name="Schliwa M."/>
        </authorList>
    </citation>
    <scope>NUCLEOTIDE SEQUENCE [LARGE SCALE GENOMIC DNA]</scope>
</reference>
<accession>X6MY87</accession>
<dbReference type="AlphaFoldDB" id="X6MY87"/>
<feature type="non-terminal residue" evidence="2">
    <location>
        <position position="1"/>
    </location>
</feature>